<comment type="caution">
    <text evidence="11">The sequence shown here is derived from an EMBL/GenBank/DDBJ whole genome shotgun (WGS) entry which is preliminary data.</text>
</comment>
<dbReference type="AlphaFoldDB" id="A0A660L5K9"/>
<protein>
    <recommendedName>
        <fullName evidence="3">histidine kinase</fullName>
        <ecNumber evidence="3">2.7.13.3</ecNumber>
    </recommendedName>
</protein>
<dbReference type="Gene3D" id="3.30.565.10">
    <property type="entry name" value="Histidine kinase-like ATPase, C-terminal domain"/>
    <property type="match status" value="2"/>
</dbReference>
<evidence type="ECO:0000256" key="5">
    <source>
        <dbReference type="ARBA" id="ARBA00022679"/>
    </source>
</evidence>
<sequence>MNAPIGDEVARVELEHDEGVVTARQRARDVAELLGFDRLEQTRIATAVSELARNAHRYAGGGEVRILAGRDRIRVEVSDAGPGIPNLDEVLRGEYTSSTGLGRGLVGVRQLMDEFEIVAPEGRGTRVTVVKRLPASVIGPDVRTVRAGLARLGATSPFDEVTRQNEELLQALGEVRARQKAMLALNRELEETNTGVVALYAELDERADRLRDADQRKSRFLADMSHELRTPLNSIIALAELLLSGEPPLAPEQATQVGFIRRVAQDQLQLVGDLLDIAKIEAGRLELELTDVALSELLVILRGQLRPLLQSAEAQLRFDFPRTEVTLRTDEGKLIQVLRNLISNAVKFTPQGEVLVGAELEGERVRFTVADTGIGIAENDLPRIFDEFVQVSSERQKSHPGTGLGLPLARNLVALLGGEMTVKSTVGVGTVFNVVLPLERTVATPDVGDLGGAVLVVDDDATSRYVVEAHLRDTAWRTVPVAGGEAALAAVAQSLPTAVILDLSMPDLDGLEVLRRMRADARMAGVPVVIHTSRLLERWEHERLQALGAHVLDKSSTSRSQLLEVLSVATRARA</sequence>
<feature type="modified residue" description="4-aspartylphosphate" evidence="8">
    <location>
        <position position="502"/>
    </location>
</feature>
<dbReference type="PROSITE" id="PS50109">
    <property type="entry name" value="HIS_KIN"/>
    <property type="match status" value="1"/>
</dbReference>
<keyword evidence="12" id="KW-1185">Reference proteome</keyword>
<dbReference type="CDD" id="cd16922">
    <property type="entry name" value="HATPase_EvgS-ArcB-TorS-like"/>
    <property type="match status" value="1"/>
</dbReference>
<evidence type="ECO:0000256" key="8">
    <source>
        <dbReference type="PROSITE-ProRule" id="PRU00169"/>
    </source>
</evidence>
<dbReference type="InterPro" id="IPR036890">
    <property type="entry name" value="HATPase_C_sf"/>
</dbReference>
<dbReference type="SUPFAM" id="SSF52172">
    <property type="entry name" value="CheY-like"/>
    <property type="match status" value="1"/>
</dbReference>
<dbReference type="OrthoDB" id="340764at2"/>
<dbReference type="InterPro" id="IPR004358">
    <property type="entry name" value="Sig_transdc_His_kin-like_C"/>
</dbReference>
<dbReference type="Proteomes" id="UP000278962">
    <property type="component" value="Unassembled WGS sequence"/>
</dbReference>
<dbReference type="InterPro" id="IPR003594">
    <property type="entry name" value="HATPase_dom"/>
</dbReference>
<dbReference type="SUPFAM" id="SSF47384">
    <property type="entry name" value="Homodimeric domain of signal transducing histidine kinase"/>
    <property type="match status" value="1"/>
</dbReference>
<keyword evidence="6 11" id="KW-0418">Kinase</keyword>
<dbReference type="GO" id="GO:0000155">
    <property type="term" value="F:phosphorelay sensor kinase activity"/>
    <property type="evidence" value="ECO:0007669"/>
    <property type="project" value="InterPro"/>
</dbReference>
<dbReference type="GO" id="GO:0009927">
    <property type="term" value="F:histidine phosphotransfer kinase activity"/>
    <property type="evidence" value="ECO:0007669"/>
    <property type="project" value="TreeGrafter"/>
</dbReference>
<proteinExistence type="predicted"/>
<keyword evidence="4 8" id="KW-0597">Phosphoprotein</keyword>
<evidence type="ECO:0000259" key="10">
    <source>
        <dbReference type="PROSITE" id="PS50110"/>
    </source>
</evidence>
<dbReference type="InterPro" id="IPR005467">
    <property type="entry name" value="His_kinase_dom"/>
</dbReference>
<dbReference type="PRINTS" id="PR00344">
    <property type="entry name" value="BCTRLSENSOR"/>
</dbReference>
<evidence type="ECO:0000256" key="7">
    <source>
        <dbReference type="ARBA" id="ARBA00023012"/>
    </source>
</evidence>
<dbReference type="Gene3D" id="1.10.287.130">
    <property type="match status" value="1"/>
</dbReference>
<name>A0A660L5K9_9ACTN</name>
<dbReference type="CDD" id="cd00082">
    <property type="entry name" value="HisKA"/>
    <property type="match status" value="1"/>
</dbReference>
<dbReference type="GO" id="GO:0005886">
    <property type="term" value="C:plasma membrane"/>
    <property type="evidence" value="ECO:0007669"/>
    <property type="project" value="UniProtKB-SubCell"/>
</dbReference>
<evidence type="ECO:0000256" key="4">
    <source>
        <dbReference type="ARBA" id="ARBA00022553"/>
    </source>
</evidence>
<dbReference type="InterPro" id="IPR003661">
    <property type="entry name" value="HisK_dim/P_dom"/>
</dbReference>
<dbReference type="Gene3D" id="3.40.50.2300">
    <property type="match status" value="1"/>
</dbReference>
<feature type="domain" description="Response regulatory" evidence="10">
    <location>
        <begin position="453"/>
        <end position="569"/>
    </location>
</feature>
<comment type="subcellular location">
    <subcellularLocation>
        <location evidence="2">Cell membrane</location>
    </subcellularLocation>
</comment>
<dbReference type="CDD" id="cd16934">
    <property type="entry name" value="HATPase_RsbT-like"/>
    <property type="match status" value="1"/>
</dbReference>
<evidence type="ECO:0000256" key="3">
    <source>
        <dbReference type="ARBA" id="ARBA00012438"/>
    </source>
</evidence>
<evidence type="ECO:0000256" key="2">
    <source>
        <dbReference type="ARBA" id="ARBA00004236"/>
    </source>
</evidence>
<dbReference type="Pfam" id="PF00072">
    <property type="entry name" value="Response_reg"/>
    <property type="match status" value="1"/>
</dbReference>
<comment type="catalytic activity">
    <reaction evidence="1">
        <text>ATP + protein L-histidine = ADP + protein N-phospho-L-histidine.</text>
        <dbReference type="EC" id="2.7.13.3"/>
    </reaction>
</comment>
<dbReference type="PANTHER" id="PTHR43047:SF72">
    <property type="entry name" value="OSMOSENSING HISTIDINE PROTEIN KINASE SLN1"/>
    <property type="match status" value="1"/>
</dbReference>
<evidence type="ECO:0000259" key="9">
    <source>
        <dbReference type="PROSITE" id="PS50109"/>
    </source>
</evidence>
<keyword evidence="7" id="KW-0902">Two-component regulatory system</keyword>
<accession>A0A660L5K9</accession>
<dbReference type="EC" id="2.7.13.3" evidence="3"/>
<evidence type="ECO:0000256" key="6">
    <source>
        <dbReference type="ARBA" id="ARBA00022777"/>
    </source>
</evidence>
<dbReference type="PROSITE" id="PS50110">
    <property type="entry name" value="RESPONSE_REGULATORY"/>
    <property type="match status" value="1"/>
</dbReference>
<reference evidence="11 12" key="1">
    <citation type="submission" date="2018-10" db="EMBL/GenBank/DDBJ databases">
        <title>Genomic Encyclopedia of Archaeal and Bacterial Type Strains, Phase II (KMG-II): from individual species to whole genera.</title>
        <authorList>
            <person name="Goeker M."/>
        </authorList>
    </citation>
    <scope>NUCLEOTIDE SEQUENCE [LARGE SCALE GENOMIC DNA]</scope>
    <source>
        <strain evidence="11 12">DSM 14954</strain>
    </source>
</reference>
<dbReference type="PANTHER" id="PTHR43047">
    <property type="entry name" value="TWO-COMPONENT HISTIDINE PROTEIN KINASE"/>
    <property type="match status" value="1"/>
</dbReference>
<evidence type="ECO:0000313" key="11">
    <source>
        <dbReference type="EMBL" id="RKQ87203.1"/>
    </source>
</evidence>
<dbReference type="Pfam" id="PF00512">
    <property type="entry name" value="HisKA"/>
    <property type="match status" value="1"/>
</dbReference>
<dbReference type="SUPFAM" id="SSF55874">
    <property type="entry name" value="ATPase domain of HSP90 chaperone/DNA topoisomerase II/histidine kinase"/>
    <property type="match status" value="2"/>
</dbReference>
<dbReference type="InterPro" id="IPR011006">
    <property type="entry name" value="CheY-like_superfamily"/>
</dbReference>
<feature type="domain" description="Histidine kinase" evidence="9">
    <location>
        <begin position="223"/>
        <end position="440"/>
    </location>
</feature>
<dbReference type="SMART" id="SM00448">
    <property type="entry name" value="REC"/>
    <property type="match status" value="1"/>
</dbReference>
<gene>
    <name evidence="11" type="ORF">C8N24_5223</name>
</gene>
<dbReference type="SMART" id="SM00388">
    <property type="entry name" value="HisKA"/>
    <property type="match status" value="1"/>
</dbReference>
<keyword evidence="5" id="KW-0808">Transferase</keyword>
<dbReference type="Pfam" id="PF02518">
    <property type="entry name" value="HATPase_c"/>
    <property type="match status" value="1"/>
</dbReference>
<dbReference type="SMART" id="SM00387">
    <property type="entry name" value="HATPase_c"/>
    <property type="match status" value="2"/>
</dbReference>
<evidence type="ECO:0000313" key="12">
    <source>
        <dbReference type="Proteomes" id="UP000278962"/>
    </source>
</evidence>
<dbReference type="InterPro" id="IPR001789">
    <property type="entry name" value="Sig_transdc_resp-reg_receiver"/>
</dbReference>
<organism evidence="11 12">
    <name type="scientific">Solirubrobacter pauli</name>
    <dbReference type="NCBI Taxonomy" id="166793"/>
    <lineage>
        <taxon>Bacteria</taxon>
        <taxon>Bacillati</taxon>
        <taxon>Actinomycetota</taxon>
        <taxon>Thermoleophilia</taxon>
        <taxon>Solirubrobacterales</taxon>
        <taxon>Solirubrobacteraceae</taxon>
        <taxon>Solirubrobacter</taxon>
    </lineage>
</organism>
<evidence type="ECO:0000256" key="1">
    <source>
        <dbReference type="ARBA" id="ARBA00000085"/>
    </source>
</evidence>
<dbReference type="RefSeq" id="WP_121255552.1">
    <property type="nucleotide sequence ID" value="NZ_RBIL01000002.1"/>
</dbReference>
<dbReference type="EMBL" id="RBIL01000002">
    <property type="protein sequence ID" value="RKQ87203.1"/>
    <property type="molecule type" value="Genomic_DNA"/>
</dbReference>
<dbReference type="InterPro" id="IPR036097">
    <property type="entry name" value="HisK_dim/P_sf"/>
</dbReference>
<dbReference type="FunFam" id="3.30.565.10:FF:000006">
    <property type="entry name" value="Sensor histidine kinase WalK"/>
    <property type="match status" value="1"/>
</dbReference>
<dbReference type="Pfam" id="PF13581">
    <property type="entry name" value="HATPase_c_2"/>
    <property type="match status" value="1"/>
</dbReference>